<dbReference type="VEuPathDB" id="FungiDB:VP01_2195g1"/>
<keyword evidence="2" id="KW-1185">Reference proteome</keyword>
<evidence type="ECO:0000313" key="2">
    <source>
        <dbReference type="Proteomes" id="UP000037035"/>
    </source>
</evidence>
<evidence type="ECO:0000313" key="1">
    <source>
        <dbReference type="EMBL" id="KNZ57281.1"/>
    </source>
</evidence>
<organism evidence="1 2">
    <name type="scientific">Puccinia sorghi</name>
    <dbReference type="NCBI Taxonomy" id="27349"/>
    <lineage>
        <taxon>Eukaryota</taxon>
        <taxon>Fungi</taxon>
        <taxon>Dikarya</taxon>
        <taxon>Basidiomycota</taxon>
        <taxon>Pucciniomycotina</taxon>
        <taxon>Pucciniomycetes</taxon>
        <taxon>Pucciniales</taxon>
        <taxon>Pucciniaceae</taxon>
        <taxon>Puccinia</taxon>
    </lineage>
</organism>
<gene>
    <name evidence="1" type="ORF">VP01_2195g1</name>
</gene>
<sequence>MHMHILVEFFLLRHTNSRVELLKFSEKVSYPWASLKFEVQVQQPIVYPNIHLLSFFFSYLEQFRIAHIQLHYAWKKIFVKCQCGGIYFKLTLQPILLQKVGRKKIATLMIIKHVSQWPTVSTSLGHFLYKTVHTLCFRGGSLLIWIEELRLLAWRARDSFLQLYNKVKATKEHTTFFVFTVVLIFCTTLSRKAISFGHFRTLFSCQIFLTWMFLYCIHCYTKIRVFDIHAELSDNKLISQCRMIDLLNQSGSMFLMICCLNHTPLHCWEMILNWFRIYFLFILWVPFVKQGHAGDHFGFRHKIIKVFHIKSSCRDLSQSTIHKTLLIIPCQKTDTCCVWVVSCAQLLSSEIQLQLFCNLVETCHYVMLKVYQTLHQDKKKPLAMMESQCIEAVSLPCHQTVQLYVMVTRCQLQAEGFPLFHLRKRKGLGESGSGSGSSSKEEKNRIDLQRIFEIQPPPTHPFIYFLQLSHWSNVMNFTVRLVDIQASELNQAVVFVLLSFCDWGCQDLLSLLMLNGALLTSKTFIHILNVIITVMIL</sequence>
<dbReference type="AlphaFoldDB" id="A0A0L6V905"/>
<name>A0A0L6V905_9BASI</name>
<accession>A0A0L6V905</accession>
<proteinExistence type="predicted"/>
<protein>
    <submittedName>
        <fullName evidence="1">Uncharacterized protein</fullName>
    </submittedName>
</protein>
<dbReference type="Proteomes" id="UP000037035">
    <property type="component" value="Unassembled WGS sequence"/>
</dbReference>
<comment type="caution">
    <text evidence="1">The sequence shown here is derived from an EMBL/GenBank/DDBJ whole genome shotgun (WGS) entry which is preliminary data.</text>
</comment>
<reference evidence="1 2" key="1">
    <citation type="submission" date="2015-08" db="EMBL/GenBank/DDBJ databases">
        <title>Next Generation Sequencing and Analysis of the Genome of Puccinia sorghi L Schw, the Causal Agent of Maize Common Rust.</title>
        <authorList>
            <person name="Rochi L."/>
            <person name="Burguener G."/>
            <person name="Darino M."/>
            <person name="Turjanski A."/>
            <person name="Kreff E."/>
            <person name="Dieguez M.J."/>
            <person name="Sacco F."/>
        </authorList>
    </citation>
    <scope>NUCLEOTIDE SEQUENCE [LARGE SCALE GENOMIC DNA]</scope>
    <source>
        <strain evidence="1 2">RO10H11247</strain>
    </source>
</reference>
<dbReference type="EMBL" id="LAVV01007053">
    <property type="protein sequence ID" value="KNZ57281.1"/>
    <property type="molecule type" value="Genomic_DNA"/>
</dbReference>